<name>A0A673VRJ2_SALTR</name>
<keyword evidence="2" id="KW-0964">Secreted</keyword>
<keyword evidence="3 5" id="KW-0732">Signal</keyword>
<protein>
    <submittedName>
        <fullName evidence="7">Cerebellin 11</fullName>
    </submittedName>
</protein>
<dbReference type="GO" id="GO:0005576">
    <property type="term" value="C:extracellular region"/>
    <property type="evidence" value="ECO:0007669"/>
    <property type="project" value="UniProtKB-SubCell"/>
</dbReference>
<dbReference type="GeneID" id="115198492"/>
<dbReference type="SMART" id="SM00110">
    <property type="entry name" value="C1Q"/>
    <property type="match status" value="1"/>
</dbReference>
<dbReference type="OrthoDB" id="10070467at2759"/>
<gene>
    <name evidence="7" type="primary">LOC115198492</name>
</gene>
<feature type="domain" description="C1q" evidence="6">
    <location>
        <begin position="75"/>
        <end position="215"/>
    </location>
</feature>
<dbReference type="PANTHER" id="PTHR22923:SF64">
    <property type="entry name" value="C1Q-RELATED FACTOR"/>
    <property type="match status" value="1"/>
</dbReference>
<dbReference type="PROSITE" id="PS50871">
    <property type="entry name" value="C1Q"/>
    <property type="match status" value="1"/>
</dbReference>
<feature type="coiled-coil region" evidence="4">
    <location>
        <begin position="39"/>
        <end position="73"/>
    </location>
</feature>
<evidence type="ECO:0000256" key="3">
    <source>
        <dbReference type="ARBA" id="ARBA00022729"/>
    </source>
</evidence>
<dbReference type="Gene3D" id="2.60.120.40">
    <property type="match status" value="1"/>
</dbReference>
<dbReference type="InterPro" id="IPR050822">
    <property type="entry name" value="Cerebellin_Synaptic_Org"/>
</dbReference>
<keyword evidence="4" id="KW-0175">Coiled coil</keyword>
<dbReference type="FunCoup" id="A0A673VRJ2">
    <property type="interactions" value="4"/>
</dbReference>
<proteinExistence type="predicted"/>
<dbReference type="Pfam" id="PF00386">
    <property type="entry name" value="C1q"/>
    <property type="match status" value="1"/>
</dbReference>
<sequence length="215" mass="24134">MMMKRTATGWLVLLVLLGYMCLAQEAEVLGSVVNIYTELKELRSLVGELSTKLHTAEADLKEQRAMVDKLNKEREEQPKVAFSAALLSSESKHHGPIDAETNLIFGKVLTNIGSAYNPITGVFTAPVRGVYYFRFSGNGFAGHDMGLSIFKDGQRMMSVYEYQSSGEQNDHASNGVTLQLEKGEVVYMRLWINTWVFIDGRYDYCSFSGFLLFPM</sequence>
<feature type="signal peptide" evidence="5">
    <location>
        <begin position="1"/>
        <end position="23"/>
    </location>
</feature>
<dbReference type="PRINTS" id="PR00007">
    <property type="entry name" value="COMPLEMNTC1Q"/>
</dbReference>
<comment type="subcellular location">
    <subcellularLocation>
        <location evidence="1">Secreted</location>
    </subcellularLocation>
</comment>
<dbReference type="OMA" id="NGAVMQL"/>
<evidence type="ECO:0000256" key="4">
    <source>
        <dbReference type="SAM" id="Coils"/>
    </source>
</evidence>
<evidence type="ECO:0000259" key="6">
    <source>
        <dbReference type="PROSITE" id="PS50871"/>
    </source>
</evidence>
<reference evidence="7" key="2">
    <citation type="submission" date="2025-09" db="UniProtKB">
        <authorList>
            <consortium name="Ensembl"/>
        </authorList>
    </citation>
    <scope>IDENTIFICATION</scope>
</reference>
<dbReference type="Ensembl" id="ENSSTUT00000002946.1">
    <property type="protein sequence ID" value="ENSSTUP00000002769.1"/>
    <property type="gene ID" value="ENSSTUG00000001434.1"/>
</dbReference>
<dbReference type="RefSeq" id="XP_029616326.1">
    <property type="nucleotide sequence ID" value="XM_029760466.1"/>
</dbReference>
<dbReference type="GeneTree" id="ENSGT00950000183116"/>
<evidence type="ECO:0000313" key="8">
    <source>
        <dbReference type="Proteomes" id="UP000472277"/>
    </source>
</evidence>
<dbReference type="KEGG" id="stru:115198492"/>
<keyword evidence="8" id="KW-1185">Reference proteome</keyword>
<dbReference type="InterPro" id="IPR008983">
    <property type="entry name" value="Tumour_necrosis_fac-like_dom"/>
</dbReference>
<evidence type="ECO:0000256" key="2">
    <source>
        <dbReference type="ARBA" id="ARBA00022525"/>
    </source>
</evidence>
<evidence type="ECO:0000313" key="7">
    <source>
        <dbReference type="Ensembl" id="ENSSTUP00000002769.1"/>
    </source>
</evidence>
<dbReference type="PANTHER" id="PTHR22923">
    <property type="entry name" value="CEREBELLIN-RELATED"/>
    <property type="match status" value="1"/>
</dbReference>
<evidence type="ECO:0000256" key="1">
    <source>
        <dbReference type="ARBA" id="ARBA00004613"/>
    </source>
</evidence>
<dbReference type="InterPro" id="IPR001073">
    <property type="entry name" value="C1q_dom"/>
</dbReference>
<feature type="chain" id="PRO_5025634486" evidence="5">
    <location>
        <begin position="24"/>
        <end position="215"/>
    </location>
</feature>
<evidence type="ECO:0000256" key="5">
    <source>
        <dbReference type="SAM" id="SignalP"/>
    </source>
</evidence>
<organism evidence="7 8">
    <name type="scientific">Salmo trutta</name>
    <name type="common">Brown trout</name>
    <dbReference type="NCBI Taxonomy" id="8032"/>
    <lineage>
        <taxon>Eukaryota</taxon>
        <taxon>Metazoa</taxon>
        <taxon>Chordata</taxon>
        <taxon>Craniata</taxon>
        <taxon>Vertebrata</taxon>
        <taxon>Euteleostomi</taxon>
        <taxon>Actinopterygii</taxon>
        <taxon>Neopterygii</taxon>
        <taxon>Teleostei</taxon>
        <taxon>Protacanthopterygii</taxon>
        <taxon>Salmoniformes</taxon>
        <taxon>Salmonidae</taxon>
        <taxon>Salmoninae</taxon>
        <taxon>Salmo</taxon>
    </lineage>
</organism>
<dbReference type="Proteomes" id="UP000472277">
    <property type="component" value="Chromosome 8"/>
</dbReference>
<dbReference type="AlphaFoldDB" id="A0A673VRJ2"/>
<dbReference type="SUPFAM" id="SSF49842">
    <property type="entry name" value="TNF-like"/>
    <property type="match status" value="1"/>
</dbReference>
<accession>A0A673VRJ2</accession>
<dbReference type="InParanoid" id="A0A673VRJ2"/>
<reference evidence="7" key="1">
    <citation type="submission" date="2025-08" db="UniProtKB">
        <authorList>
            <consortium name="Ensembl"/>
        </authorList>
    </citation>
    <scope>IDENTIFICATION</scope>
</reference>